<dbReference type="EMBL" id="JH719097">
    <property type="protein sequence ID" value="EJC97325.1"/>
    <property type="molecule type" value="Genomic_DNA"/>
</dbReference>
<feature type="compositionally biased region" description="Polar residues" evidence="1">
    <location>
        <begin position="17"/>
        <end position="39"/>
    </location>
</feature>
<protein>
    <submittedName>
        <fullName evidence="2">Uncharacterized protein</fullName>
    </submittedName>
</protein>
<gene>
    <name evidence="2" type="ORF">FOMMEDRAFT_163946</name>
</gene>
<evidence type="ECO:0000313" key="3">
    <source>
        <dbReference type="Proteomes" id="UP000053630"/>
    </source>
</evidence>
<dbReference type="AlphaFoldDB" id="R7SFZ3"/>
<dbReference type="KEGG" id="fme:FOMMEDRAFT_163946"/>
<evidence type="ECO:0000256" key="1">
    <source>
        <dbReference type="SAM" id="MobiDB-lite"/>
    </source>
</evidence>
<feature type="region of interest" description="Disordered" evidence="1">
    <location>
        <begin position="82"/>
        <end position="102"/>
    </location>
</feature>
<accession>R7SFZ3</accession>
<proteinExistence type="predicted"/>
<name>R7SFZ3_FOMME</name>
<dbReference type="RefSeq" id="XP_007272412.1">
    <property type="nucleotide sequence ID" value="XM_007272350.1"/>
</dbReference>
<reference evidence="3" key="1">
    <citation type="journal article" date="2012" name="Science">
        <title>The Paleozoic origin of enzymatic lignin decomposition reconstructed from 31 fungal genomes.</title>
        <authorList>
            <person name="Floudas D."/>
            <person name="Binder M."/>
            <person name="Riley R."/>
            <person name="Barry K."/>
            <person name="Blanchette R.A."/>
            <person name="Henrissat B."/>
            <person name="Martinez A.T."/>
            <person name="Otillar R."/>
            <person name="Spatafora J.W."/>
            <person name="Yadav J.S."/>
            <person name="Aerts A."/>
            <person name="Benoit I."/>
            <person name="Boyd A."/>
            <person name="Carlson A."/>
            <person name="Copeland A."/>
            <person name="Coutinho P.M."/>
            <person name="de Vries R.P."/>
            <person name="Ferreira P."/>
            <person name="Findley K."/>
            <person name="Foster B."/>
            <person name="Gaskell J."/>
            <person name="Glotzer D."/>
            <person name="Gorecki P."/>
            <person name="Heitman J."/>
            <person name="Hesse C."/>
            <person name="Hori C."/>
            <person name="Igarashi K."/>
            <person name="Jurgens J.A."/>
            <person name="Kallen N."/>
            <person name="Kersten P."/>
            <person name="Kohler A."/>
            <person name="Kuees U."/>
            <person name="Kumar T.K.A."/>
            <person name="Kuo A."/>
            <person name="LaButti K."/>
            <person name="Larrondo L.F."/>
            <person name="Lindquist E."/>
            <person name="Ling A."/>
            <person name="Lombard V."/>
            <person name="Lucas S."/>
            <person name="Lundell T."/>
            <person name="Martin R."/>
            <person name="McLaughlin D.J."/>
            <person name="Morgenstern I."/>
            <person name="Morin E."/>
            <person name="Murat C."/>
            <person name="Nagy L.G."/>
            <person name="Nolan M."/>
            <person name="Ohm R.A."/>
            <person name="Patyshakuliyeva A."/>
            <person name="Rokas A."/>
            <person name="Ruiz-Duenas F.J."/>
            <person name="Sabat G."/>
            <person name="Salamov A."/>
            <person name="Samejima M."/>
            <person name="Schmutz J."/>
            <person name="Slot J.C."/>
            <person name="St John F."/>
            <person name="Stenlid J."/>
            <person name="Sun H."/>
            <person name="Sun S."/>
            <person name="Syed K."/>
            <person name="Tsang A."/>
            <person name="Wiebenga A."/>
            <person name="Young D."/>
            <person name="Pisabarro A."/>
            <person name="Eastwood D.C."/>
            <person name="Martin F."/>
            <person name="Cullen D."/>
            <person name="Grigoriev I.V."/>
            <person name="Hibbett D.S."/>
        </authorList>
    </citation>
    <scope>NUCLEOTIDE SEQUENCE [LARGE SCALE GENOMIC DNA]</scope>
    <source>
        <strain evidence="3">MF3/22</strain>
    </source>
</reference>
<feature type="region of interest" description="Disordered" evidence="1">
    <location>
        <begin position="17"/>
        <end position="42"/>
    </location>
</feature>
<feature type="compositionally biased region" description="Low complexity" evidence="1">
    <location>
        <begin position="91"/>
        <end position="101"/>
    </location>
</feature>
<evidence type="ECO:0000313" key="2">
    <source>
        <dbReference type="EMBL" id="EJC97325.1"/>
    </source>
</evidence>
<dbReference type="GeneID" id="18676075"/>
<sequence length="197" mass="21306">MTSSIIPCILPALQRKQQSTSTRSRQCPCTTTPKGQSSLRPPRALSFPTHHSMLDNTLDGLTLRAFTIPSVVHDTISNNGSSGHCSHLSKLSPSTPSTLPSPFVPERPRDTLLQSMTQFMVPPIGHCLWTIERTHTDTISSAVRISSFNASDLNPSAPLTLATHHCSASISSIQLPTHADNTHAHTLANQSHNLSHP</sequence>
<organism evidence="2 3">
    <name type="scientific">Fomitiporia mediterranea (strain MF3/22)</name>
    <name type="common">Grapevine white-rot fungus</name>
    <dbReference type="NCBI Taxonomy" id="694068"/>
    <lineage>
        <taxon>Eukaryota</taxon>
        <taxon>Fungi</taxon>
        <taxon>Dikarya</taxon>
        <taxon>Basidiomycota</taxon>
        <taxon>Agaricomycotina</taxon>
        <taxon>Agaricomycetes</taxon>
        <taxon>Hymenochaetales</taxon>
        <taxon>Hymenochaetaceae</taxon>
        <taxon>Fomitiporia</taxon>
    </lineage>
</organism>
<dbReference type="Proteomes" id="UP000053630">
    <property type="component" value="Unassembled WGS sequence"/>
</dbReference>
<keyword evidence="3" id="KW-1185">Reference proteome</keyword>